<dbReference type="EMBL" id="MU001632">
    <property type="protein sequence ID" value="KAF2485996.1"/>
    <property type="molecule type" value="Genomic_DNA"/>
</dbReference>
<evidence type="ECO:0000313" key="2">
    <source>
        <dbReference type="EMBL" id="KAF2485996.1"/>
    </source>
</evidence>
<proteinExistence type="predicted"/>
<dbReference type="AlphaFoldDB" id="A0A6A6Q1Y6"/>
<feature type="domain" description="N-acetyltransferase" evidence="1">
    <location>
        <begin position="98"/>
        <end position="175"/>
    </location>
</feature>
<sequence length="225" mass="24768">MTSTESPVVLQTERLILRLADPYNDADAEKILSFYVNGSGGHEKLGLSNIDDVRLQHKANGPRAEYCTLAPPPVGSYFLIHLPANDSTHNGHDPADTKREGPQIGMVSMSFRPEMPWPDLGWALHAAYEGNLYATEAARAALAWWRDVIGIKEVWAGTLPNNAKSQRCAERVGFVRAGTMDIVFGDPPDESQRIKDAAAFVLPGMQWRSGLTVYPTVQHNQSLSK</sequence>
<organism evidence="2 3">
    <name type="scientific">Neohortaea acidophila</name>
    <dbReference type="NCBI Taxonomy" id="245834"/>
    <lineage>
        <taxon>Eukaryota</taxon>
        <taxon>Fungi</taxon>
        <taxon>Dikarya</taxon>
        <taxon>Ascomycota</taxon>
        <taxon>Pezizomycotina</taxon>
        <taxon>Dothideomycetes</taxon>
        <taxon>Dothideomycetidae</taxon>
        <taxon>Mycosphaerellales</taxon>
        <taxon>Teratosphaeriaceae</taxon>
        <taxon>Neohortaea</taxon>
    </lineage>
</organism>
<dbReference type="PANTHER" id="PTHR43792">
    <property type="entry name" value="GNAT FAMILY, PUTATIVE (AFU_ORTHOLOGUE AFUA_3G00765)-RELATED-RELATED"/>
    <property type="match status" value="1"/>
</dbReference>
<gene>
    <name evidence="2" type="ORF">BDY17DRAFT_320830</name>
</gene>
<dbReference type="Proteomes" id="UP000799767">
    <property type="component" value="Unassembled WGS sequence"/>
</dbReference>
<protein>
    <submittedName>
        <fullName evidence="2">Acyl-CoA N-acyltransferase</fullName>
    </submittedName>
</protein>
<dbReference type="InterPro" id="IPR051531">
    <property type="entry name" value="N-acetyltransferase"/>
</dbReference>
<dbReference type="GeneID" id="54477511"/>
<reference evidence="2" key="1">
    <citation type="journal article" date="2020" name="Stud. Mycol.">
        <title>101 Dothideomycetes genomes: a test case for predicting lifestyles and emergence of pathogens.</title>
        <authorList>
            <person name="Haridas S."/>
            <person name="Albert R."/>
            <person name="Binder M."/>
            <person name="Bloem J."/>
            <person name="Labutti K."/>
            <person name="Salamov A."/>
            <person name="Andreopoulos B."/>
            <person name="Baker S."/>
            <person name="Barry K."/>
            <person name="Bills G."/>
            <person name="Bluhm B."/>
            <person name="Cannon C."/>
            <person name="Castanera R."/>
            <person name="Culley D."/>
            <person name="Daum C."/>
            <person name="Ezra D."/>
            <person name="Gonzalez J."/>
            <person name="Henrissat B."/>
            <person name="Kuo A."/>
            <person name="Liang C."/>
            <person name="Lipzen A."/>
            <person name="Lutzoni F."/>
            <person name="Magnuson J."/>
            <person name="Mondo S."/>
            <person name="Nolan M."/>
            <person name="Ohm R."/>
            <person name="Pangilinan J."/>
            <person name="Park H.-J."/>
            <person name="Ramirez L."/>
            <person name="Alfaro M."/>
            <person name="Sun H."/>
            <person name="Tritt A."/>
            <person name="Yoshinaga Y."/>
            <person name="Zwiers L.-H."/>
            <person name="Turgeon B."/>
            <person name="Goodwin S."/>
            <person name="Spatafora J."/>
            <person name="Crous P."/>
            <person name="Grigoriev I."/>
        </authorList>
    </citation>
    <scope>NUCLEOTIDE SEQUENCE</scope>
    <source>
        <strain evidence="2">CBS 113389</strain>
    </source>
</reference>
<evidence type="ECO:0000313" key="3">
    <source>
        <dbReference type="Proteomes" id="UP000799767"/>
    </source>
</evidence>
<name>A0A6A6Q1Y6_9PEZI</name>
<dbReference type="RefSeq" id="XP_033592565.1">
    <property type="nucleotide sequence ID" value="XM_033736509.1"/>
</dbReference>
<dbReference type="GO" id="GO:0016747">
    <property type="term" value="F:acyltransferase activity, transferring groups other than amino-acyl groups"/>
    <property type="evidence" value="ECO:0007669"/>
    <property type="project" value="InterPro"/>
</dbReference>
<accession>A0A6A6Q1Y6</accession>
<dbReference type="InterPro" id="IPR016181">
    <property type="entry name" value="Acyl_CoA_acyltransferase"/>
</dbReference>
<keyword evidence="3" id="KW-1185">Reference proteome</keyword>
<keyword evidence="2" id="KW-0808">Transferase</keyword>
<evidence type="ECO:0000259" key="1">
    <source>
        <dbReference type="Pfam" id="PF13302"/>
    </source>
</evidence>
<keyword evidence="2" id="KW-0012">Acyltransferase</keyword>
<dbReference type="Pfam" id="PF13302">
    <property type="entry name" value="Acetyltransf_3"/>
    <property type="match status" value="1"/>
</dbReference>
<dbReference type="PANTHER" id="PTHR43792:SF1">
    <property type="entry name" value="N-ACETYLTRANSFERASE DOMAIN-CONTAINING PROTEIN"/>
    <property type="match status" value="1"/>
</dbReference>
<dbReference type="SUPFAM" id="SSF55729">
    <property type="entry name" value="Acyl-CoA N-acyltransferases (Nat)"/>
    <property type="match status" value="1"/>
</dbReference>
<dbReference type="Gene3D" id="3.40.630.30">
    <property type="match status" value="1"/>
</dbReference>
<dbReference type="OrthoDB" id="630895at2759"/>
<dbReference type="InterPro" id="IPR000182">
    <property type="entry name" value="GNAT_dom"/>
</dbReference>